<organism evidence="1 2">
    <name type="scientific">Exidia glandulosa HHB12029</name>
    <dbReference type="NCBI Taxonomy" id="1314781"/>
    <lineage>
        <taxon>Eukaryota</taxon>
        <taxon>Fungi</taxon>
        <taxon>Dikarya</taxon>
        <taxon>Basidiomycota</taxon>
        <taxon>Agaricomycotina</taxon>
        <taxon>Agaricomycetes</taxon>
        <taxon>Auriculariales</taxon>
        <taxon>Exidiaceae</taxon>
        <taxon>Exidia</taxon>
    </lineage>
</organism>
<dbReference type="Proteomes" id="UP000077266">
    <property type="component" value="Unassembled WGS sequence"/>
</dbReference>
<protein>
    <submittedName>
        <fullName evidence="1">Uncharacterized protein</fullName>
    </submittedName>
</protein>
<evidence type="ECO:0000313" key="1">
    <source>
        <dbReference type="EMBL" id="KZV86273.1"/>
    </source>
</evidence>
<keyword evidence="2" id="KW-1185">Reference proteome</keyword>
<gene>
    <name evidence="1" type="ORF">EXIGLDRAFT_229162</name>
</gene>
<dbReference type="InterPro" id="IPR032675">
    <property type="entry name" value="LRR_dom_sf"/>
</dbReference>
<evidence type="ECO:0000313" key="2">
    <source>
        <dbReference type="Proteomes" id="UP000077266"/>
    </source>
</evidence>
<proteinExistence type="predicted"/>
<dbReference type="EMBL" id="KV426161">
    <property type="protein sequence ID" value="KZV86273.1"/>
    <property type="molecule type" value="Genomic_DNA"/>
</dbReference>
<dbReference type="OrthoDB" id="3365698at2759"/>
<dbReference type="SUPFAM" id="SSF52047">
    <property type="entry name" value="RNI-like"/>
    <property type="match status" value="1"/>
</dbReference>
<reference evidence="1 2" key="1">
    <citation type="journal article" date="2016" name="Mol. Biol. Evol.">
        <title>Comparative Genomics of Early-Diverging Mushroom-Forming Fungi Provides Insights into the Origins of Lignocellulose Decay Capabilities.</title>
        <authorList>
            <person name="Nagy L.G."/>
            <person name="Riley R."/>
            <person name="Tritt A."/>
            <person name="Adam C."/>
            <person name="Daum C."/>
            <person name="Floudas D."/>
            <person name="Sun H."/>
            <person name="Yadav J.S."/>
            <person name="Pangilinan J."/>
            <person name="Larsson K.H."/>
            <person name="Matsuura K."/>
            <person name="Barry K."/>
            <person name="Labutti K."/>
            <person name="Kuo R."/>
            <person name="Ohm R.A."/>
            <person name="Bhattacharya S.S."/>
            <person name="Shirouzu T."/>
            <person name="Yoshinaga Y."/>
            <person name="Martin F.M."/>
            <person name="Grigoriev I.V."/>
            <person name="Hibbett D.S."/>
        </authorList>
    </citation>
    <scope>NUCLEOTIDE SEQUENCE [LARGE SCALE GENOMIC DNA]</scope>
    <source>
        <strain evidence="1 2">HHB12029</strain>
    </source>
</reference>
<sequence>MLPFSAVATRHRRLKRRTRGFCMAFYSYMASSGARAITHPSHDDIRRSALRVDEDVLDRLDAQLRALQLTRDQITLAIAQSHAALEAVDQEMVDIVQRRDSLNGTVRRKRAALVPRHFMEIPLELLGDIFEHLCGLNSFEDWIETPLGKRKLNRERIASAYNVAAVCRHWRAAAFAAPAIWSYIGVHCYAPNNNAKSAATTSAKWAKLVQGVRTLLERSKAAPLDIHLDWSDADDVMTNAHYQTVLDALGAHTTRWRSFELRCIRVGVPLQWLDVFRAPTPLLEELSILSQPDADMTWKSPYPRYLPVAPRLQALYLEHCPLISTTGLPALTMLDIWLTTLPAPRAWDILCKCPQLVSLLLSCRPVELETAPPGEIHLDALQTLEMHNAVEPLFVAHGRHLSMPKVNELCLFGHMVVPLRQFLPGTCANVTSLVVFTGTLDVPAADSLIALSRLQTVKFIECELEDAFVATLFRPTDPTWPDLRRIELEKVEMRPPDGDGLVRLLRARNCPEQDQDQPSTDSAPRRKLQPIQEVIFDEGSLPKWIAAEIRYILDVTVKGRE</sequence>
<accession>A0A165E815</accession>
<name>A0A165E815_EXIGL</name>
<dbReference type="AlphaFoldDB" id="A0A165E815"/>
<dbReference type="InParanoid" id="A0A165E815"/>
<dbReference type="Gene3D" id="3.80.10.10">
    <property type="entry name" value="Ribonuclease Inhibitor"/>
    <property type="match status" value="1"/>
</dbReference>
<dbReference type="STRING" id="1314781.A0A165E815"/>